<gene>
    <name evidence="2" type="ORF">LOTGIDRAFT_173658</name>
</gene>
<evidence type="ECO:0000256" key="1">
    <source>
        <dbReference type="SAM" id="MobiDB-lite"/>
    </source>
</evidence>
<dbReference type="PANTHER" id="PTHR34239">
    <property type="entry name" value="APPLE DOMAIN-CONTAINING PROTEIN"/>
    <property type="match status" value="1"/>
</dbReference>
<evidence type="ECO:0000313" key="2">
    <source>
        <dbReference type="EMBL" id="ESO99649.1"/>
    </source>
</evidence>
<dbReference type="OrthoDB" id="6161118at2759"/>
<dbReference type="EMBL" id="KB200983">
    <property type="protein sequence ID" value="ESO99649.1"/>
    <property type="molecule type" value="Genomic_DNA"/>
</dbReference>
<keyword evidence="3" id="KW-1185">Reference proteome</keyword>
<feature type="compositionally biased region" description="Polar residues" evidence="1">
    <location>
        <begin position="23"/>
        <end position="34"/>
    </location>
</feature>
<organism evidence="2 3">
    <name type="scientific">Lottia gigantea</name>
    <name type="common">Giant owl limpet</name>
    <dbReference type="NCBI Taxonomy" id="225164"/>
    <lineage>
        <taxon>Eukaryota</taxon>
        <taxon>Metazoa</taxon>
        <taxon>Spiralia</taxon>
        <taxon>Lophotrochozoa</taxon>
        <taxon>Mollusca</taxon>
        <taxon>Gastropoda</taxon>
        <taxon>Patellogastropoda</taxon>
        <taxon>Lottioidea</taxon>
        <taxon>Lottiidae</taxon>
        <taxon>Lottia</taxon>
    </lineage>
</organism>
<sequence>MAEEGAKSKTEYDLAARLPPQPSVINSKNSNTVENFRKESEFSRQSKIGLPYGSKQTAQKSDDYDNFTRKRKLEHVISDSDSEEEDIIPSPQIPRHITGTVNNDVIDQIDQLLAQDPIMGDNSNNDTDHDQDMEMFESALEQEYTIKNVEGAKVNDKIIGIVNQLFVKVLPEEKLKVIFYKYPEPANMNVVMPLVNKEIWGALSSTTKTADLRNQRIHMKITKSSYSLAELMSFLMESKRKAKISPEDISKAIRMAMDAITLLAQANREFVQRRKDSISSCKAIV</sequence>
<feature type="region of interest" description="Disordered" evidence="1">
    <location>
        <begin position="1"/>
        <end position="62"/>
    </location>
</feature>
<dbReference type="OMA" id="MEVNMPL"/>
<reference evidence="2 3" key="1">
    <citation type="journal article" date="2013" name="Nature">
        <title>Insights into bilaterian evolution from three spiralian genomes.</title>
        <authorList>
            <person name="Simakov O."/>
            <person name="Marletaz F."/>
            <person name="Cho S.J."/>
            <person name="Edsinger-Gonzales E."/>
            <person name="Havlak P."/>
            <person name="Hellsten U."/>
            <person name="Kuo D.H."/>
            <person name="Larsson T."/>
            <person name="Lv J."/>
            <person name="Arendt D."/>
            <person name="Savage R."/>
            <person name="Osoegawa K."/>
            <person name="de Jong P."/>
            <person name="Grimwood J."/>
            <person name="Chapman J.A."/>
            <person name="Shapiro H."/>
            <person name="Aerts A."/>
            <person name="Otillar R.P."/>
            <person name="Terry A.Y."/>
            <person name="Boore J.L."/>
            <person name="Grigoriev I.V."/>
            <person name="Lindberg D.R."/>
            <person name="Seaver E.C."/>
            <person name="Weisblat D.A."/>
            <person name="Putnam N.H."/>
            <person name="Rokhsar D.S."/>
        </authorList>
    </citation>
    <scope>NUCLEOTIDE SEQUENCE [LARGE SCALE GENOMIC DNA]</scope>
</reference>
<dbReference type="AlphaFoldDB" id="V4CCM1"/>
<dbReference type="Proteomes" id="UP000030746">
    <property type="component" value="Unassembled WGS sequence"/>
</dbReference>
<dbReference type="GeneID" id="20242470"/>
<protein>
    <submittedName>
        <fullName evidence="2">Uncharacterized protein</fullName>
    </submittedName>
</protein>
<feature type="region of interest" description="Disordered" evidence="1">
    <location>
        <begin position="78"/>
        <end position="98"/>
    </location>
</feature>
<dbReference type="HOGENOM" id="CLU_977561_0_0_1"/>
<dbReference type="CTD" id="20242470"/>
<evidence type="ECO:0000313" key="3">
    <source>
        <dbReference type="Proteomes" id="UP000030746"/>
    </source>
</evidence>
<feature type="compositionally biased region" description="Basic and acidic residues" evidence="1">
    <location>
        <begin position="35"/>
        <end position="44"/>
    </location>
</feature>
<feature type="compositionally biased region" description="Basic and acidic residues" evidence="1">
    <location>
        <begin position="1"/>
        <end position="14"/>
    </location>
</feature>
<dbReference type="PANTHER" id="PTHR34239:SF2">
    <property type="entry name" value="TRANSPOSABLE ELEMENT P TRANSPOSASE_THAP9 CONSERVED DOMAIN-CONTAINING PROTEIN"/>
    <property type="match status" value="1"/>
</dbReference>
<dbReference type="KEGG" id="lgi:LOTGIDRAFT_173658"/>
<accession>V4CCM1</accession>
<proteinExistence type="predicted"/>
<dbReference type="RefSeq" id="XP_009049679.1">
    <property type="nucleotide sequence ID" value="XM_009051431.1"/>
</dbReference>
<name>V4CCM1_LOTGI</name>